<reference evidence="4 5" key="1">
    <citation type="submission" date="2017-06" db="EMBL/GenBank/DDBJ databases">
        <authorList>
            <person name="Kim H.J."/>
            <person name="Triplett B.A."/>
        </authorList>
    </citation>
    <scope>NUCLEOTIDE SEQUENCE [LARGE SCALE GENOMIC DNA]</scope>
    <source>
        <strain evidence="4 5">DSM 14713</strain>
    </source>
</reference>
<dbReference type="InterPro" id="IPR001789">
    <property type="entry name" value="Sig_transdc_resp-reg_receiver"/>
</dbReference>
<dbReference type="SMART" id="SM00448">
    <property type="entry name" value="REC"/>
    <property type="match status" value="1"/>
</dbReference>
<dbReference type="EMBL" id="CP022163">
    <property type="protein sequence ID" value="ATB29443.1"/>
    <property type="molecule type" value="Genomic_DNA"/>
</dbReference>
<feature type="domain" description="Response regulatory" evidence="3">
    <location>
        <begin position="7"/>
        <end position="124"/>
    </location>
</feature>
<keyword evidence="1 2" id="KW-0597">Phosphoprotein</keyword>
<evidence type="ECO:0000313" key="5">
    <source>
        <dbReference type="Proteomes" id="UP000217289"/>
    </source>
</evidence>
<accession>A0A250IDX8</accession>
<keyword evidence="5" id="KW-1185">Reference proteome</keyword>
<dbReference type="KEGG" id="mbd:MEBOL_002892"/>
<dbReference type="InterPro" id="IPR011006">
    <property type="entry name" value="CheY-like_superfamily"/>
</dbReference>
<dbReference type="CDD" id="cd00156">
    <property type="entry name" value="REC"/>
    <property type="match status" value="1"/>
</dbReference>
<dbReference type="OrthoDB" id="9800029at2"/>
<dbReference type="Gene3D" id="3.40.50.2300">
    <property type="match status" value="1"/>
</dbReference>
<dbReference type="PROSITE" id="PS50110">
    <property type="entry name" value="RESPONSE_REGULATORY"/>
    <property type="match status" value="1"/>
</dbReference>
<protein>
    <submittedName>
        <fullName evidence="4">Two-component system response regulator</fullName>
    </submittedName>
</protein>
<dbReference type="SUPFAM" id="SSF52172">
    <property type="entry name" value="CheY-like"/>
    <property type="match status" value="1"/>
</dbReference>
<gene>
    <name evidence="4" type="ORF">MEBOL_002892</name>
</gene>
<name>A0A250IDX8_9BACT</name>
<dbReference type="Proteomes" id="UP000217289">
    <property type="component" value="Chromosome"/>
</dbReference>
<dbReference type="RefSeq" id="WP_095978006.1">
    <property type="nucleotide sequence ID" value="NZ_CP022163.1"/>
</dbReference>
<evidence type="ECO:0000256" key="2">
    <source>
        <dbReference type="PROSITE-ProRule" id="PRU00169"/>
    </source>
</evidence>
<evidence type="ECO:0000256" key="1">
    <source>
        <dbReference type="ARBA" id="ARBA00022553"/>
    </source>
</evidence>
<dbReference type="PANTHER" id="PTHR44591">
    <property type="entry name" value="STRESS RESPONSE REGULATOR PROTEIN 1"/>
    <property type="match status" value="1"/>
</dbReference>
<dbReference type="InterPro" id="IPR050595">
    <property type="entry name" value="Bact_response_regulator"/>
</dbReference>
<proteinExistence type="predicted"/>
<evidence type="ECO:0000313" key="4">
    <source>
        <dbReference type="EMBL" id="ATB29443.1"/>
    </source>
</evidence>
<dbReference type="GO" id="GO:0000160">
    <property type="term" value="P:phosphorelay signal transduction system"/>
    <property type="evidence" value="ECO:0007669"/>
    <property type="project" value="InterPro"/>
</dbReference>
<dbReference type="AlphaFoldDB" id="A0A250IDX8"/>
<sequence length="131" mass="14371">MALPLRTVLLVDDSLMYRKLLGDLFRDLGVPEVVELPTGWAAMHYLREGRPDLVCVDLVLPDVSGFGLCGHIRATPEIANLPVLVVSSRNQPEDKARAMRAGASGYLSKPFTVEDFHECVRQVLAAVPSQT</sequence>
<dbReference type="Pfam" id="PF00072">
    <property type="entry name" value="Response_reg"/>
    <property type="match status" value="1"/>
</dbReference>
<evidence type="ECO:0000259" key="3">
    <source>
        <dbReference type="PROSITE" id="PS50110"/>
    </source>
</evidence>
<dbReference type="PANTHER" id="PTHR44591:SF23">
    <property type="entry name" value="CHEY SUBFAMILY"/>
    <property type="match status" value="1"/>
</dbReference>
<feature type="modified residue" description="4-aspartylphosphate" evidence="2">
    <location>
        <position position="57"/>
    </location>
</feature>
<organism evidence="4 5">
    <name type="scientific">Melittangium boletus DSM 14713</name>
    <dbReference type="NCBI Taxonomy" id="1294270"/>
    <lineage>
        <taxon>Bacteria</taxon>
        <taxon>Pseudomonadati</taxon>
        <taxon>Myxococcota</taxon>
        <taxon>Myxococcia</taxon>
        <taxon>Myxococcales</taxon>
        <taxon>Cystobacterineae</taxon>
        <taxon>Archangiaceae</taxon>
        <taxon>Melittangium</taxon>
    </lineage>
</organism>